<protein>
    <submittedName>
        <fullName evidence="2">Uncharacterized protein</fullName>
    </submittedName>
</protein>
<keyword evidence="1" id="KW-0472">Membrane</keyword>
<feature type="transmembrane region" description="Helical" evidence="1">
    <location>
        <begin position="27"/>
        <end position="50"/>
    </location>
</feature>
<accession>A0A9D4NE79</accession>
<dbReference type="Proteomes" id="UP000828390">
    <property type="component" value="Unassembled WGS sequence"/>
</dbReference>
<reference evidence="2" key="2">
    <citation type="submission" date="2020-11" db="EMBL/GenBank/DDBJ databases">
        <authorList>
            <person name="McCartney M.A."/>
            <person name="Auch B."/>
            <person name="Kono T."/>
            <person name="Mallez S."/>
            <person name="Becker A."/>
            <person name="Gohl D.M."/>
            <person name="Silverstein K.A.T."/>
            <person name="Koren S."/>
            <person name="Bechman K.B."/>
            <person name="Herman A."/>
            <person name="Abrahante J.E."/>
            <person name="Garbe J."/>
        </authorList>
    </citation>
    <scope>NUCLEOTIDE SEQUENCE</scope>
    <source>
        <strain evidence="2">Duluth1</strain>
        <tissue evidence="2">Whole animal</tissue>
    </source>
</reference>
<reference evidence="2" key="1">
    <citation type="journal article" date="2019" name="bioRxiv">
        <title>The Genome of the Zebra Mussel, Dreissena polymorpha: A Resource for Invasive Species Research.</title>
        <authorList>
            <person name="McCartney M.A."/>
            <person name="Auch B."/>
            <person name="Kono T."/>
            <person name="Mallez S."/>
            <person name="Zhang Y."/>
            <person name="Obille A."/>
            <person name="Becker A."/>
            <person name="Abrahante J.E."/>
            <person name="Garbe J."/>
            <person name="Badalamenti J.P."/>
            <person name="Herman A."/>
            <person name="Mangelson H."/>
            <person name="Liachko I."/>
            <person name="Sullivan S."/>
            <person name="Sone E.D."/>
            <person name="Koren S."/>
            <person name="Silverstein K.A.T."/>
            <person name="Beckman K.B."/>
            <person name="Gohl D.M."/>
        </authorList>
    </citation>
    <scope>NUCLEOTIDE SEQUENCE</scope>
    <source>
        <strain evidence="2">Duluth1</strain>
        <tissue evidence="2">Whole animal</tissue>
    </source>
</reference>
<name>A0A9D4NE79_DREPO</name>
<dbReference type="AlphaFoldDB" id="A0A9D4NE79"/>
<comment type="caution">
    <text evidence="2">The sequence shown here is derived from an EMBL/GenBank/DDBJ whole genome shotgun (WGS) entry which is preliminary data.</text>
</comment>
<gene>
    <name evidence="2" type="ORF">DPMN_016151</name>
</gene>
<proteinExistence type="predicted"/>
<organism evidence="2 3">
    <name type="scientific">Dreissena polymorpha</name>
    <name type="common">Zebra mussel</name>
    <name type="synonym">Mytilus polymorpha</name>
    <dbReference type="NCBI Taxonomy" id="45954"/>
    <lineage>
        <taxon>Eukaryota</taxon>
        <taxon>Metazoa</taxon>
        <taxon>Spiralia</taxon>
        <taxon>Lophotrochozoa</taxon>
        <taxon>Mollusca</taxon>
        <taxon>Bivalvia</taxon>
        <taxon>Autobranchia</taxon>
        <taxon>Heteroconchia</taxon>
        <taxon>Euheterodonta</taxon>
        <taxon>Imparidentia</taxon>
        <taxon>Neoheterodontei</taxon>
        <taxon>Myida</taxon>
        <taxon>Dreissenoidea</taxon>
        <taxon>Dreissenidae</taxon>
        <taxon>Dreissena</taxon>
    </lineage>
</organism>
<dbReference type="EMBL" id="JAIWYP010000001">
    <property type="protein sequence ID" value="KAH3892039.1"/>
    <property type="molecule type" value="Genomic_DNA"/>
</dbReference>
<sequence length="83" mass="9185">MNLGVHTVKADQPTASLGTHRRVGYDFLIGFAPPTIAIVLVLGDVMACGLHSLPHTTRNLFIYVEDSFRGFQKVILLGNRMQF</sequence>
<keyword evidence="1" id="KW-0812">Transmembrane</keyword>
<keyword evidence="1" id="KW-1133">Transmembrane helix</keyword>
<evidence type="ECO:0000256" key="1">
    <source>
        <dbReference type="SAM" id="Phobius"/>
    </source>
</evidence>
<evidence type="ECO:0000313" key="2">
    <source>
        <dbReference type="EMBL" id="KAH3892039.1"/>
    </source>
</evidence>
<evidence type="ECO:0000313" key="3">
    <source>
        <dbReference type="Proteomes" id="UP000828390"/>
    </source>
</evidence>
<keyword evidence="3" id="KW-1185">Reference proteome</keyword>